<feature type="transmembrane region" description="Helical" evidence="2">
    <location>
        <begin position="32"/>
        <end position="50"/>
    </location>
</feature>
<keyword evidence="2" id="KW-0472">Membrane</keyword>
<proteinExistence type="predicted"/>
<dbReference type="AlphaFoldDB" id="A0AA36C8N0"/>
<keyword evidence="4" id="KW-1185">Reference proteome</keyword>
<feature type="non-terminal residue" evidence="3">
    <location>
        <position position="169"/>
    </location>
</feature>
<organism evidence="3 4">
    <name type="scientific">Mesorhabditis spiculigera</name>
    <dbReference type="NCBI Taxonomy" id="96644"/>
    <lineage>
        <taxon>Eukaryota</taxon>
        <taxon>Metazoa</taxon>
        <taxon>Ecdysozoa</taxon>
        <taxon>Nematoda</taxon>
        <taxon>Chromadorea</taxon>
        <taxon>Rhabditida</taxon>
        <taxon>Rhabditina</taxon>
        <taxon>Rhabditomorpha</taxon>
        <taxon>Rhabditoidea</taxon>
        <taxon>Rhabditidae</taxon>
        <taxon>Mesorhabditinae</taxon>
        <taxon>Mesorhabditis</taxon>
    </lineage>
</organism>
<accession>A0AA36C8N0</accession>
<evidence type="ECO:0000313" key="4">
    <source>
        <dbReference type="Proteomes" id="UP001177023"/>
    </source>
</evidence>
<feature type="compositionally biased region" description="Polar residues" evidence="1">
    <location>
        <begin position="122"/>
        <end position="141"/>
    </location>
</feature>
<gene>
    <name evidence="3" type="ORF">MSPICULIGERA_LOCUS2525</name>
</gene>
<evidence type="ECO:0000313" key="3">
    <source>
        <dbReference type="EMBL" id="CAJ0563691.1"/>
    </source>
</evidence>
<dbReference type="Proteomes" id="UP001177023">
    <property type="component" value="Unassembled WGS sequence"/>
</dbReference>
<sequence length="169" mass="18825">MWIAYGEMLWITTQASFWAAQAVTGGWSPMNIFLGFLTVLLQIVLVVHLMKGIRDFRLSLLIVYMTKSFFRTPEEISCGGHQNHFDKLEKGQKMEKVSSSPSKAAQICSAAKTEKVGRSPKKSASSDPRSPQKSFKNSNQLPLVHQPMSLCDASIPKIDDVPEIAEIHC</sequence>
<keyword evidence="2" id="KW-1133">Transmembrane helix</keyword>
<dbReference type="EMBL" id="CATQJA010000740">
    <property type="protein sequence ID" value="CAJ0563691.1"/>
    <property type="molecule type" value="Genomic_DNA"/>
</dbReference>
<comment type="caution">
    <text evidence="3">The sequence shown here is derived from an EMBL/GenBank/DDBJ whole genome shotgun (WGS) entry which is preliminary data.</text>
</comment>
<feature type="region of interest" description="Disordered" evidence="1">
    <location>
        <begin position="110"/>
        <end position="141"/>
    </location>
</feature>
<name>A0AA36C8N0_9BILA</name>
<evidence type="ECO:0000256" key="2">
    <source>
        <dbReference type="SAM" id="Phobius"/>
    </source>
</evidence>
<reference evidence="3" key="1">
    <citation type="submission" date="2023-06" db="EMBL/GenBank/DDBJ databases">
        <authorList>
            <person name="Delattre M."/>
        </authorList>
    </citation>
    <scope>NUCLEOTIDE SEQUENCE</scope>
    <source>
        <strain evidence="3">AF72</strain>
    </source>
</reference>
<keyword evidence="2" id="KW-0812">Transmembrane</keyword>
<evidence type="ECO:0000256" key="1">
    <source>
        <dbReference type="SAM" id="MobiDB-lite"/>
    </source>
</evidence>
<protein>
    <submittedName>
        <fullName evidence="3">Uncharacterized protein</fullName>
    </submittedName>
</protein>